<keyword evidence="2" id="KW-0547">Nucleotide-binding</keyword>
<dbReference type="GO" id="GO:0016887">
    <property type="term" value="F:ATP hydrolysis activity"/>
    <property type="evidence" value="ECO:0007669"/>
    <property type="project" value="InterPro"/>
</dbReference>
<gene>
    <name evidence="6" type="ORF">MVLG_02256</name>
</gene>
<dbReference type="AlphaFoldDB" id="U5H4L8"/>
<comment type="similarity">
    <text evidence="1">Belongs to the AFG1 ATPase family.</text>
</comment>
<name>U5H4L8_USTV1</name>
<dbReference type="SMART" id="SM01115">
    <property type="entry name" value="cwf21"/>
    <property type="match status" value="1"/>
</dbReference>
<reference evidence="8" key="1">
    <citation type="submission" date="2010-11" db="EMBL/GenBank/DDBJ databases">
        <title>The genome sequence of Microbotryum violaceum strain p1A1 Lamole.</title>
        <authorList>
            <person name="Cuomo C."/>
            <person name="Perlin M."/>
            <person name="Young S.K."/>
            <person name="Zeng Q."/>
            <person name="Gargeya S."/>
            <person name="Alvarado L."/>
            <person name="Berlin A."/>
            <person name="Chapman S.B."/>
            <person name="Chen Z."/>
            <person name="Freedman E."/>
            <person name="Gellesch M."/>
            <person name="Goldberg J."/>
            <person name="Griggs A."/>
            <person name="Gujja S."/>
            <person name="Heilman E."/>
            <person name="Heiman D."/>
            <person name="Howarth C."/>
            <person name="Mehta T."/>
            <person name="Neiman D."/>
            <person name="Pearson M."/>
            <person name="Roberts A."/>
            <person name="Saif S."/>
            <person name="Shea T."/>
            <person name="Shenoy N."/>
            <person name="Sisk P."/>
            <person name="Stolte C."/>
            <person name="Sykes S."/>
            <person name="White J."/>
            <person name="Yandava C."/>
            <person name="Haas B."/>
            <person name="Nusbaum C."/>
            <person name="Birren B."/>
        </authorList>
    </citation>
    <scope>NUCLEOTIDE SEQUENCE [LARGE SCALE GENOMIC DNA]</scope>
    <source>
        <strain evidence="8">p1A1 Lamole</strain>
    </source>
</reference>
<reference evidence="6 8" key="3">
    <citation type="journal article" date="2015" name="BMC Genomics">
        <title>Sex and parasites: genomic and transcriptomic analysis of Microbotryum lychnidis-dioicae, the biotrophic and plant-castrating anther smut fungus.</title>
        <authorList>
            <person name="Perlin M.H."/>
            <person name="Amselem J."/>
            <person name="Fontanillas E."/>
            <person name="Toh S.S."/>
            <person name="Chen Z."/>
            <person name="Goldberg J."/>
            <person name="Duplessis S."/>
            <person name="Henrissat B."/>
            <person name="Young S."/>
            <person name="Zeng Q."/>
            <person name="Aguileta G."/>
            <person name="Petit E."/>
            <person name="Badouin H."/>
            <person name="Andrews J."/>
            <person name="Razeeq D."/>
            <person name="Gabaldon T."/>
            <person name="Quesneville H."/>
            <person name="Giraud T."/>
            <person name="Hood M.E."/>
            <person name="Schultz D.J."/>
            <person name="Cuomo C.A."/>
        </authorList>
    </citation>
    <scope>NUCLEOTIDE SEQUENCE [LARGE SCALE GENOMIC DNA]</scope>
    <source>
        <strain evidence="8">p1A1 Lamole</strain>
        <strain evidence="6">P1A1 Lamole</strain>
    </source>
</reference>
<dbReference type="EMBL" id="AEIJ01000223">
    <property type="status" value="NOT_ANNOTATED_CDS"/>
    <property type="molecule type" value="Genomic_DNA"/>
</dbReference>
<feature type="domain" description="CWF21" evidence="5">
    <location>
        <begin position="597"/>
        <end position="645"/>
    </location>
</feature>
<dbReference type="GO" id="GO:0005634">
    <property type="term" value="C:nucleus"/>
    <property type="evidence" value="ECO:0007669"/>
    <property type="project" value="UniProtKB-ARBA"/>
</dbReference>
<evidence type="ECO:0000256" key="4">
    <source>
        <dbReference type="SAM" id="MobiDB-lite"/>
    </source>
</evidence>
<organism evidence="6">
    <name type="scientific">Microbotryum lychnidis-dioicae (strain p1A1 Lamole / MvSl-1064)</name>
    <name type="common">Anther smut fungus</name>
    <dbReference type="NCBI Taxonomy" id="683840"/>
    <lineage>
        <taxon>Eukaryota</taxon>
        <taxon>Fungi</taxon>
        <taxon>Dikarya</taxon>
        <taxon>Basidiomycota</taxon>
        <taxon>Pucciniomycotina</taxon>
        <taxon>Microbotryomycetes</taxon>
        <taxon>Microbotryales</taxon>
        <taxon>Microbotryaceae</taxon>
        <taxon>Microbotryum</taxon>
    </lineage>
</organism>
<evidence type="ECO:0000313" key="7">
    <source>
        <dbReference type="EnsemblFungi" id="MVLG_02256T0"/>
    </source>
</evidence>
<dbReference type="OrthoDB" id="548867at2759"/>
<dbReference type="Pfam" id="PF03969">
    <property type="entry name" value="AFG1_ATPase"/>
    <property type="match status" value="1"/>
</dbReference>
<dbReference type="Gene3D" id="3.40.50.300">
    <property type="entry name" value="P-loop containing nucleotide triphosphate hydrolases"/>
    <property type="match status" value="1"/>
</dbReference>
<keyword evidence="8" id="KW-1185">Reference proteome</keyword>
<sequence length="888" mass="99143">MASTALRIPVLRVGSRPCSCPQSVLGQQPTLGTCRSSLAVQHHPFHHRAATPQLARSTPTRVVGFTKNPSASASIRRHLSAFPPTKPAHVQGPTAAYDHEASTGLIQDDPHQRSIVALLQDMYNRLEAYRPPTIPPLPPPRKPSLLTRISRSRFFATMEDELHQANTATIPMPPAPPRLPKGLYLFGSVGCGKSFLMDLFYAHLPPKYEHSKRRVHFHAFMVDVHRRGHKIKQEKGEAQDWIHLAARDIAKETTVLCFDEFQVTDIADAMILRRLMESLNAYGVVTVMTSNRTPDDLYKNGIQREQFIPCIELIKSSFVVKCLDSEIDYRKVPRALSKVYFTPIDDAHRLEINKLFDSLTSNEPVTSDRKLTVWGRPIIVPESTSSVAKFGFNDLCGQALSASDYLEITKTFQTIFLTDVPQLGLDTKDQARRFILFIDAAYEAKTKLFILSEVPIATVFSDQKGKRATDEISDHQRALMDEQGLSADVVGASSIFTGDEEVFSFARAVSRIAEMGGVQWARISKISNTTLNMSYNGVGLSTPRGTGTNGHIQRNWSHLRARDPLPPRDGSGAFSSSTSFGGASTGLASRAPDAGILDHERRRRVEVQCLEVQVRLEDQEAPVLSEQEIEQQVDALRQRLLVQSQEAQGKERKGLIQPHERHELAQAKAVADEKLRKALGISKDHVEGRAFDRVEQERLKEARKAEWERKEEDKRSRQEERVKHQQELERLKQQHEHEKSRLKRDYERRGGAPPAGTSSELPLSAAARRSTTDRKRYSRSPEALPFAFPVSLSLPLPLVLAVPLPTTSSRCRRRLVCKGERSLPDSVRLPFPFAHVAFAFSEEIQDGRGHGDQAAPIAESVALTFAEVEVGFNVDVVVVDATEVQGEG</sequence>
<dbReference type="CDD" id="cd21372">
    <property type="entry name" value="cwf21_CWC21-like"/>
    <property type="match status" value="1"/>
</dbReference>
<reference evidence="7" key="4">
    <citation type="submission" date="2015-06" db="UniProtKB">
        <authorList>
            <consortium name="EnsemblFungi"/>
        </authorList>
    </citation>
    <scope>IDENTIFICATION</scope>
</reference>
<dbReference type="InParanoid" id="U5H4L8"/>
<reference evidence="6" key="2">
    <citation type="submission" date="2010-11" db="EMBL/GenBank/DDBJ databases">
        <authorList>
            <consortium name="The Broad Institute Genome Sequencing Platform"/>
            <person name="Earl A."/>
            <person name="Ward D."/>
            <person name="Feldgarden M."/>
            <person name="Gevers D."/>
            <person name="Butler R."/>
            <person name="Young S.K."/>
            <person name="Zeng Q."/>
            <person name="Gargeya S."/>
            <person name="Fitzgerald M."/>
            <person name="Haas B."/>
            <person name="Abouelleil A."/>
            <person name="Alvarado L."/>
            <person name="Arachchi H.M."/>
            <person name="Berlin A."/>
            <person name="Brown A."/>
            <person name="Chapman S.B."/>
            <person name="Chen Z."/>
            <person name="Dunbar C."/>
            <person name="Freedman E."/>
            <person name="Gearin G."/>
            <person name="Gellesch M."/>
            <person name="Goldberg J."/>
            <person name="Griggs A."/>
            <person name="Gujja S."/>
            <person name="Heilman E."/>
            <person name="Heiman D."/>
            <person name="Howarth C."/>
            <person name="Larson L."/>
            <person name="Lui A."/>
            <person name="MacDonald P.J.P."/>
            <person name="Mehta T."/>
            <person name="Montmayeur A."/>
            <person name="Murphy C."/>
            <person name="Neiman D."/>
            <person name="Pearson M."/>
            <person name="Priest M."/>
            <person name="Roberts A."/>
            <person name="Saif S."/>
            <person name="Shea T."/>
            <person name="Shenoy N."/>
            <person name="Sisk P."/>
            <person name="Stolte C."/>
            <person name="Sykes S."/>
            <person name="White J."/>
            <person name="Yandava C."/>
            <person name="Wortman J."/>
            <person name="Nusbaum C."/>
            <person name="Birren B."/>
        </authorList>
    </citation>
    <scope>NUCLEOTIDE SEQUENCE</scope>
    <source>
        <strain evidence="6">P1A1 Lamole</strain>
    </source>
</reference>
<dbReference type="InterPro" id="IPR027417">
    <property type="entry name" value="P-loop_NTPase"/>
</dbReference>
<dbReference type="GO" id="GO:0005739">
    <property type="term" value="C:mitochondrion"/>
    <property type="evidence" value="ECO:0007669"/>
    <property type="project" value="TreeGrafter"/>
</dbReference>
<dbReference type="PANTHER" id="PTHR12169">
    <property type="entry name" value="ATPASE N2B"/>
    <property type="match status" value="1"/>
</dbReference>
<protein>
    <recommendedName>
        <fullName evidence="5">CWF21 domain-containing protein</fullName>
    </recommendedName>
</protein>
<dbReference type="InterPro" id="IPR013170">
    <property type="entry name" value="mRNA_splic_Cwf21_dom"/>
</dbReference>
<feature type="region of interest" description="Disordered" evidence="4">
    <location>
        <begin position="702"/>
        <end position="778"/>
    </location>
</feature>
<dbReference type="SUPFAM" id="SSF52540">
    <property type="entry name" value="P-loop containing nucleoside triphosphate hydrolases"/>
    <property type="match status" value="1"/>
</dbReference>
<dbReference type="HOGENOM" id="CLU_324966_0_0_1"/>
<dbReference type="Pfam" id="PF08312">
    <property type="entry name" value="cwf21"/>
    <property type="match status" value="1"/>
</dbReference>
<evidence type="ECO:0000259" key="5">
    <source>
        <dbReference type="SMART" id="SM01115"/>
    </source>
</evidence>
<dbReference type="InterPro" id="IPR005654">
    <property type="entry name" value="ATPase_AFG1-like"/>
</dbReference>
<feature type="compositionally biased region" description="Low complexity" evidence="4">
    <location>
        <begin position="570"/>
        <end position="586"/>
    </location>
</feature>
<dbReference type="GO" id="GO:0006515">
    <property type="term" value="P:protein quality control for misfolded or incompletely synthesized proteins"/>
    <property type="evidence" value="ECO:0007669"/>
    <property type="project" value="TreeGrafter"/>
</dbReference>
<evidence type="ECO:0000313" key="6">
    <source>
        <dbReference type="EMBL" id="KDE07587.1"/>
    </source>
</evidence>
<keyword evidence="3" id="KW-0067">ATP-binding</keyword>
<dbReference type="NCBIfam" id="NF040713">
    <property type="entry name" value="ZapE"/>
    <property type="match status" value="1"/>
</dbReference>
<dbReference type="GO" id="GO:0005524">
    <property type="term" value="F:ATP binding"/>
    <property type="evidence" value="ECO:0007669"/>
    <property type="project" value="UniProtKB-KW"/>
</dbReference>
<evidence type="ECO:0000256" key="1">
    <source>
        <dbReference type="ARBA" id="ARBA00010322"/>
    </source>
</evidence>
<dbReference type="PANTHER" id="PTHR12169:SF6">
    <property type="entry name" value="AFG1-LIKE ATPASE"/>
    <property type="match status" value="1"/>
</dbReference>
<evidence type="ECO:0000256" key="3">
    <source>
        <dbReference type="ARBA" id="ARBA00022840"/>
    </source>
</evidence>
<dbReference type="EMBL" id="GL541658">
    <property type="protein sequence ID" value="KDE07587.1"/>
    <property type="molecule type" value="Genomic_DNA"/>
</dbReference>
<feature type="region of interest" description="Disordered" evidence="4">
    <location>
        <begin position="560"/>
        <end position="594"/>
    </location>
</feature>
<dbReference type="Proteomes" id="UP000017200">
    <property type="component" value="Unassembled WGS sequence"/>
</dbReference>
<dbReference type="EnsemblFungi" id="MVLG_02256T0">
    <property type="protein sequence ID" value="MVLG_02256T0"/>
    <property type="gene ID" value="MVLG_02256"/>
</dbReference>
<feature type="compositionally biased region" description="Basic and acidic residues" evidence="4">
    <location>
        <begin position="702"/>
        <end position="750"/>
    </location>
</feature>
<evidence type="ECO:0000256" key="2">
    <source>
        <dbReference type="ARBA" id="ARBA00022741"/>
    </source>
</evidence>
<evidence type="ECO:0000313" key="8">
    <source>
        <dbReference type="Proteomes" id="UP000017200"/>
    </source>
</evidence>
<accession>U5H4L8</accession>
<proteinExistence type="inferred from homology"/>